<dbReference type="EMBL" id="KT176190">
    <property type="protein sequence ID" value="AKU42797.1"/>
    <property type="molecule type" value="Genomic_DNA"/>
</dbReference>
<organism evidence="1 2">
    <name type="scientific">Escherichia phage QL01</name>
    <dbReference type="NCBI Taxonomy" id="1673871"/>
    <lineage>
        <taxon>Viruses</taxon>
        <taxon>Duplodnaviria</taxon>
        <taxon>Heunggongvirae</taxon>
        <taxon>Uroviricota</taxon>
        <taxon>Caudoviricetes</taxon>
        <taxon>Pantevenvirales</taxon>
        <taxon>Straboviridae</taxon>
        <taxon>Tevenvirinae</taxon>
        <taxon>Dhakavirus</taxon>
        <taxon>Dhakavirus ql01</taxon>
    </lineage>
</organism>
<accession>A0A0K1LJV3</accession>
<name>A0A0K1LJV3_9CAUD</name>
<dbReference type="KEGG" id="vg:26629859"/>
<evidence type="ECO:0000313" key="1">
    <source>
        <dbReference type="EMBL" id="AKU42797.1"/>
    </source>
</evidence>
<evidence type="ECO:0008006" key="3">
    <source>
        <dbReference type="Google" id="ProtNLM"/>
    </source>
</evidence>
<dbReference type="Proteomes" id="UP000203373">
    <property type="component" value="Segment"/>
</dbReference>
<reference evidence="2" key="1">
    <citation type="submission" date="2015-06" db="EMBL/GenBank/DDBJ databases">
        <title>Isolation and characterization of a T4-like phage QL01 with wide host range against APEC.</title>
        <authorList>
            <person name="Xu J."/>
            <person name="Chen M."/>
            <person name="Zhang W."/>
        </authorList>
    </citation>
    <scope>NUCLEOTIDE SEQUENCE [LARGE SCALE GENOMIC DNA]</scope>
</reference>
<dbReference type="GeneID" id="26629859"/>
<dbReference type="RefSeq" id="YP_009202871.1">
    <property type="nucleotide sequence ID" value="NC_028847.1"/>
</dbReference>
<sequence>MNIEYYVYADYENNPSKDEDNRLGVDAFESPAAAWQWVESTDIPYRYIEVVDQAGNKYPKEAYVPSGKVNFLLFAGDNYYPRGGYTDLIAKAFSEDELRDIINENEKKPRYGSNRFDCDWWQIVNANTHTIVDEG</sequence>
<gene>
    <name evidence="1" type="ORF">QL01_140</name>
</gene>
<keyword evidence="2" id="KW-1185">Reference proteome</keyword>
<protein>
    <recommendedName>
        <fullName evidence="3">Phage protein</fullName>
    </recommendedName>
</protein>
<proteinExistence type="predicted"/>
<evidence type="ECO:0000313" key="2">
    <source>
        <dbReference type="Proteomes" id="UP000203373"/>
    </source>
</evidence>